<evidence type="ECO:0000259" key="6">
    <source>
        <dbReference type="PROSITE" id="PS51401"/>
    </source>
</evidence>
<sequence>MPRCSRGGCNADYVDGSTDTCTHHPGGPVFHEGLKSWSCCSDVSKPVLSFDEFLSIPGCAKVTGHTSEAPKASEPKPAPSATFSVVESSNKDGKETFMTTPAQKSLSTADKKAPPAWVIEEDDPTVPISPGTPCKRKGCGVPFVSDEESRQGDGPGTICVYHPAPPIFREGSKGYLCCKRRVLEFDEFLKIRGCKTGRHVFAVKATALSAADEMVDCRIDHYQTRDKVFVSVFAKQADKEQSVIRFDSAEQVVLDLHLPGSKRFSRVLNLAGPIDTAHSTYHFFNTKIELQLKKADNRGWVLLEKSDRNLEGLNYTFGVGGRSGTVGGKEMYLDAVNKAVIPQ</sequence>
<dbReference type="GO" id="GO:0046872">
    <property type="term" value="F:metal ion binding"/>
    <property type="evidence" value="ECO:0007669"/>
    <property type="project" value="UniProtKB-KW"/>
</dbReference>
<reference evidence="7 8" key="1">
    <citation type="journal article" name="Sci. Rep.">
        <title>Telomere-to-telomere assembled and centromere annotated genomes of the two main subspecies of the button mushroom Agaricus bisporus reveal especially polymorphic chromosome ends.</title>
        <authorList>
            <person name="Sonnenberg A.S.M."/>
            <person name="Sedaghat-Telgerd N."/>
            <person name="Lavrijssen B."/>
            <person name="Ohm R.A."/>
            <person name="Hendrickx P.M."/>
            <person name="Scholtmeijer K."/>
            <person name="Baars J.J.P."/>
            <person name="van Peer A."/>
        </authorList>
    </citation>
    <scope>NUCLEOTIDE SEQUENCE [LARGE SCALE GENOMIC DNA]</scope>
    <source>
        <strain evidence="7 8">H119_p4</strain>
    </source>
</reference>
<dbReference type="PROSITE" id="PS51203">
    <property type="entry name" value="CS"/>
    <property type="match status" value="1"/>
</dbReference>
<feature type="region of interest" description="Disordered" evidence="4">
    <location>
        <begin position="64"/>
        <end position="114"/>
    </location>
</feature>
<protein>
    <recommendedName>
        <fullName evidence="9">Chord-domain-containing protein</fullName>
    </recommendedName>
</protein>
<keyword evidence="2" id="KW-0677">Repeat</keyword>
<evidence type="ECO:0000256" key="1">
    <source>
        <dbReference type="ARBA" id="ARBA00022723"/>
    </source>
</evidence>
<comment type="caution">
    <text evidence="7">The sequence shown here is derived from an EMBL/GenBank/DDBJ whole genome shotgun (WGS) entry which is preliminary data.</text>
</comment>
<dbReference type="InterPro" id="IPR007052">
    <property type="entry name" value="CS_dom"/>
</dbReference>
<gene>
    <name evidence="7" type="ORF">Agabi119p4_3177</name>
</gene>
<dbReference type="Gene3D" id="4.10.1130.20">
    <property type="match status" value="2"/>
</dbReference>
<evidence type="ECO:0000313" key="8">
    <source>
        <dbReference type="Proteomes" id="UP000629468"/>
    </source>
</evidence>
<accession>A0A8H7F6K4</accession>
<dbReference type="PANTHER" id="PTHR46983:SF3">
    <property type="entry name" value="CHPADIPLOID STATE MAINTENANCE PROTEIN CHPA"/>
    <property type="match status" value="1"/>
</dbReference>
<keyword evidence="3" id="KW-0862">Zinc</keyword>
<organism evidence="7 8">
    <name type="scientific">Agaricus bisporus var. burnettii</name>
    <dbReference type="NCBI Taxonomy" id="192524"/>
    <lineage>
        <taxon>Eukaryota</taxon>
        <taxon>Fungi</taxon>
        <taxon>Dikarya</taxon>
        <taxon>Basidiomycota</taxon>
        <taxon>Agaricomycotina</taxon>
        <taxon>Agaricomycetes</taxon>
        <taxon>Agaricomycetidae</taxon>
        <taxon>Agaricales</taxon>
        <taxon>Agaricineae</taxon>
        <taxon>Agaricaceae</taxon>
        <taxon>Agaricus</taxon>
    </lineage>
</organism>
<dbReference type="EMBL" id="JABXXO010000004">
    <property type="protein sequence ID" value="KAF7778832.1"/>
    <property type="molecule type" value="Genomic_DNA"/>
</dbReference>
<name>A0A8H7F6K4_AGABI</name>
<dbReference type="CDD" id="cd06466">
    <property type="entry name" value="p23_CS_SGT1_like"/>
    <property type="match status" value="1"/>
</dbReference>
<feature type="domain" description="CHORD" evidence="6">
    <location>
        <begin position="134"/>
        <end position="199"/>
    </location>
</feature>
<dbReference type="PANTHER" id="PTHR46983">
    <property type="entry name" value="CYSTEINE AND HISTIDINE-RICH DOMAIN-CONTAINING PROTEIN 1"/>
    <property type="match status" value="1"/>
</dbReference>
<dbReference type="PROSITE" id="PS51401">
    <property type="entry name" value="CHORD"/>
    <property type="match status" value="2"/>
</dbReference>
<dbReference type="AlphaFoldDB" id="A0A8H7F6K4"/>
<dbReference type="Pfam" id="PF04968">
    <property type="entry name" value="CHORD"/>
    <property type="match status" value="2"/>
</dbReference>
<dbReference type="InterPro" id="IPR008978">
    <property type="entry name" value="HSP20-like_chaperone"/>
</dbReference>
<feature type="compositionally biased region" description="Polar residues" evidence="4">
    <location>
        <begin position="97"/>
        <end position="108"/>
    </location>
</feature>
<dbReference type="InterPro" id="IPR007051">
    <property type="entry name" value="CHORD_dom"/>
</dbReference>
<dbReference type="InterPro" id="IPR039790">
    <property type="entry name" value="CHRD1"/>
</dbReference>
<keyword evidence="1" id="KW-0479">Metal-binding</keyword>
<evidence type="ECO:0000256" key="3">
    <source>
        <dbReference type="ARBA" id="ARBA00022833"/>
    </source>
</evidence>
<dbReference type="Proteomes" id="UP000629468">
    <property type="component" value="Unassembled WGS sequence"/>
</dbReference>
<evidence type="ECO:0000313" key="7">
    <source>
        <dbReference type="EMBL" id="KAF7778832.1"/>
    </source>
</evidence>
<evidence type="ECO:0000256" key="2">
    <source>
        <dbReference type="ARBA" id="ARBA00022737"/>
    </source>
</evidence>
<evidence type="ECO:0000256" key="4">
    <source>
        <dbReference type="SAM" id="MobiDB-lite"/>
    </source>
</evidence>
<evidence type="ECO:0000259" key="5">
    <source>
        <dbReference type="PROSITE" id="PS51203"/>
    </source>
</evidence>
<dbReference type="SUPFAM" id="SSF49764">
    <property type="entry name" value="HSP20-like chaperones"/>
    <property type="match status" value="1"/>
</dbReference>
<dbReference type="Gene3D" id="2.60.40.790">
    <property type="match status" value="1"/>
</dbReference>
<dbReference type="Pfam" id="PF04969">
    <property type="entry name" value="CS"/>
    <property type="match status" value="1"/>
</dbReference>
<proteinExistence type="predicted"/>
<feature type="domain" description="CHORD" evidence="6">
    <location>
        <begin position="4"/>
        <end position="65"/>
    </location>
</feature>
<evidence type="ECO:0008006" key="9">
    <source>
        <dbReference type="Google" id="ProtNLM"/>
    </source>
</evidence>
<feature type="domain" description="CS" evidence="5">
    <location>
        <begin position="214"/>
        <end position="304"/>
    </location>
</feature>